<sequence length="38" mass="4319">MCDRTAVVVPRSLYEVILVSSSVRCPLRGRYRMPVTHA</sequence>
<organism evidence="1 2">
    <name type="scientific">Streptomyces scabiei</name>
    <dbReference type="NCBI Taxonomy" id="1930"/>
    <lineage>
        <taxon>Bacteria</taxon>
        <taxon>Bacillati</taxon>
        <taxon>Actinomycetota</taxon>
        <taxon>Actinomycetes</taxon>
        <taxon>Kitasatosporales</taxon>
        <taxon>Streptomycetaceae</taxon>
        <taxon>Streptomyces</taxon>
    </lineage>
</organism>
<protein>
    <submittedName>
        <fullName evidence="1">Uncharacterized protein</fullName>
    </submittedName>
</protein>
<name>A0A100JS99_STRSC</name>
<accession>A0A100JS99</accession>
<reference evidence="1 2" key="2">
    <citation type="journal article" date="2016" name="Genome Announc.">
        <title>Draft Genome Sequences of Streptomyces scabiei S58, Streptomyces turgidiscabies T45, and Streptomyces acidiscabies a10, the Pathogens of Potato Common Scab, Isolated in Japan.</title>
        <authorList>
            <person name="Tomihama T."/>
            <person name="Nishi Y."/>
            <person name="Sakai M."/>
            <person name="Ikenaga M."/>
            <person name="Okubo T."/>
            <person name="Ikeda S."/>
        </authorList>
    </citation>
    <scope>NUCLEOTIDE SEQUENCE [LARGE SCALE GENOMIC DNA]</scope>
    <source>
        <strain evidence="1 2">S58</strain>
    </source>
</reference>
<dbReference type="EMBL" id="BCMM01000025">
    <property type="protein sequence ID" value="GAQ64729.1"/>
    <property type="molecule type" value="Genomic_DNA"/>
</dbReference>
<dbReference type="AlphaFoldDB" id="A0A100JS99"/>
<evidence type="ECO:0000313" key="2">
    <source>
        <dbReference type="Proteomes" id="UP000067448"/>
    </source>
</evidence>
<dbReference type="Proteomes" id="UP000067448">
    <property type="component" value="Unassembled WGS sequence"/>
</dbReference>
<evidence type="ECO:0000313" key="1">
    <source>
        <dbReference type="EMBL" id="GAQ64729.1"/>
    </source>
</evidence>
<gene>
    <name evidence="1" type="ORF">SsS58_05133</name>
</gene>
<comment type="caution">
    <text evidence="1">The sequence shown here is derived from an EMBL/GenBank/DDBJ whole genome shotgun (WGS) entry which is preliminary data.</text>
</comment>
<reference evidence="2" key="1">
    <citation type="submission" date="2015-11" db="EMBL/GenBank/DDBJ databases">
        <authorList>
            <consortium name="Cross-ministerial Strategic Innovation Promotion Program (SIP) consortium"/>
            <person name="Tomihama T."/>
            <person name="Ikenaga M."/>
            <person name="Sakai M."/>
            <person name="Okubo T."/>
            <person name="Ikeda S."/>
        </authorList>
    </citation>
    <scope>NUCLEOTIDE SEQUENCE [LARGE SCALE GENOMIC DNA]</scope>
    <source>
        <strain evidence="2">S58</strain>
    </source>
</reference>
<proteinExistence type="predicted"/>
<reference evidence="2" key="3">
    <citation type="submission" date="2016-02" db="EMBL/GenBank/DDBJ databases">
        <title>Draft genome of pathogenic Streptomyces sp. in Japan.</title>
        <authorList>
            <person name="Tomihama T."/>
            <person name="Ikenaga M."/>
            <person name="Sakai M."/>
            <person name="Okubo T."/>
            <person name="Ikeda S."/>
        </authorList>
    </citation>
    <scope>NUCLEOTIDE SEQUENCE [LARGE SCALE GENOMIC DNA]</scope>
    <source>
        <strain evidence="2">S58</strain>
    </source>
</reference>